<accession>H8L4R9</accession>
<sequence>MSIPPYALIIPTRNSGPYLPRLLPALQQQTRAPAELLIMDTASSDGSAEQWQAFGARVVSVAPDQFNHGGTRRLASQLVSAPCLIYMTQDAVPATPDALARLQDALLENEAIGVAYGRQLPHPGAGPLACHARRFNYPPHSQTRWLTDASRLGIKTCFSSDAFAAYRRTALVQAGGFPRRVIGTEDAYVAARMLLAGMAVRYCAEAQVCHSHDYRVAEEFRRYFDIGVFYHRESWIGEAFGRAGGEGLRYVRSELRYLRSHGRPDLIPSALLRNAMKLLGYRLGALEARLPAGIKRRISMFPPFWNESESS</sequence>
<dbReference type="GO" id="GO:0016740">
    <property type="term" value="F:transferase activity"/>
    <property type="evidence" value="ECO:0007669"/>
    <property type="project" value="UniProtKB-KW"/>
</dbReference>
<dbReference type="eggNOG" id="COG1216">
    <property type="taxonomic scope" value="Bacteria"/>
</dbReference>
<dbReference type="GO" id="GO:0044010">
    <property type="term" value="P:single-species biofilm formation"/>
    <property type="evidence" value="ECO:0007669"/>
    <property type="project" value="TreeGrafter"/>
</dbReference>
<dbReference type="RefSeq" id="WP_014401998.1">
    <property type="nucleotide sequence ID" value="NC_017033.1"/>
</dbReference>
<dbReference type="PANTHER" id="PTHR43685">
    <property type="entry name" value="GLYCOSYLTRANSFERASE"/>
    <property type="match status" value="1"/>
</dbReference>
<dbReference type="EMBL" id="CP003350">
    <property type="protein sequence ID" value="AFC84992.1"/>
    <property type="molecule type" value="Genomic_DNA"/>
</dbReference>
<reference evidence="2" key="1">
    <citation type="submission" date="2012-02" db="EMBL/GenBank/DDBJ databases">
        <title>The complete genome of Frateuria aurantia DSM 6220.</title>
        <authorList>
            <consortium name="US DOE Joint Genome Institute (JGI-PGF)"/>
            <person name="Lucas S."/>
            <person name="Copeland A."/>
            <person name="Lapidus A."/>
            <person name="Glavina del Rio T."/>
            <person name="Dalin E."/>
            <person name="Tice H."/>
            <person name="Bruce D."/>
            <person name="Goodwin L."/>
            <person name="Pitluck S."/>
            <person name="Peters L."/>
            <person name="Ovchinnikova G."/>
            <person name="Teshima H."/>
            <person name="Kyrpides N."/>
            <person name="Mavromatis K."/>
            <person name="Ivanova N."/>
            <person name="Brettin T."/>
            <person name="Detter J.C."/>
            <person name="Han C."/>
            <person name="Larimer F."/>
            <person name="Land M."/>
            <person name="Hauser L."/>
            <person name="Markowitz V."/>
            <person name="Cheng J.-F."/>
            <person name="Hugenholtz P."/>
            <person name="Woyke T."/>
            <person name="Wu D."/>
            <person name="Brambilla E."/>
            <person name="Klenk H.-P."/>
            <person name="Eisen J.A."/>
        </authorList>
    </citation>
    <scope>NUCLEOTIDE SEQUENCE</scope>
    <source>
        <strain evidence="2">DSM 6220</strain>
    </source>
</reference>
<dbReference type="InterPro" id="IPR001173">
    <property type="entry name" value="Glyco_trans_2-like"/>
</dbReference>
<dbReference type="AlphaFoldDB" id="H8L4R9"/>
<dbReference type="SUPFAM" id="SSF53448">
    <property type="entry name" value="Nucleotide-diphospho-sugar transferases"/>
    <property type="match status" value="1"/>
</dbReference>
<dbReference type="InterPro" id="IPR050834">
    <property type="entry name" value="Glycosyltransf_2"/>
</dbReference>
<protein>
    <submittedName>
        <fullName evidence="2">Putative glycosyltransferase</fullName>
    </submittedName>
</protein>
<dbReference type="KEGG" id="fau:Fraau_0505"/>
<dbReference type="STRING" id="767434.Fraau_0505"/>
<dbReference type="PANTHER" id="PTHR43685:SF13">
    <property type="entry name" value="O ANTIGEN BIOSYNTHESIS RHAMNOSYLTRANSFERASE RFBN"/>
    <property type="match status" value="1"/>
</dbReference>
<dbReference type="CDD" id="cd00761">
    <property type="entry name" value="Glyco_tranf_GTA_type"/>
    <property type="match status" value="1"/>
</dbReference>
<evidence type="ECO:0000313" key="2">
    <source>
        <dbReference type="EMBL" id="AFC84992.1"/>
    </source>
</evidence>
<dbReference type="Proteomes" id="UP000005234">
    <property type="component" value="Chromosome"/>
</dbReference>
<keyword evidence="3" id="KW-1185">Reference proteome</keyword>
<keyword evidence="2" id="KW-0808">Transferase</keyword>
<dbReference type="HOGENOM" id="CLU_061778_1_0_6"/>
<feature type="domain" description="Glycosyltransferase 2-like" evidence="1">
    <location>
        <begin position="8"/>
        <end position="171"/>
    </location>
</feature>
<proteinExistence type="predicted"/>
<organism evidence="2 3">
    <name type="scientific">Frateuria aurantia (strain ATCC 33424 / DSM 6220 / KCTC 2777 / LMG 1558 / NBRC 3245 / NCIMB 13370)</name>
    <name type="common">Acetobacter aurantius</name>
    <dbReference type="NCBI Taxonomy" id="767434"/>
    <lineage>
        <taxon>Bacteria</taxon>
        <taxon>Pseudomonadati</taxon>
        <taxon>Pseudomonadota</taxon>
        <taxon>Gammaproteobacteria</taxon>
        <taxon>Lysobacterales</taxon>
        <taxon>Rhodanobacteraceae</taxon>
        <taxon>Frateuria</taxon>
    </lineage>
</organism>
<dbReference type="InterPro" id="IPR029044">
    <property type="entry name" value="Nucleotide-diphossugar_trans"/>
</dbReference>
<gene>
    <name evidence="2" type="ordered locus">Fraau_0505</name>
</gene>
<dbReference type="Gene3D" id="3.90.550.10">
    <property type="entry name" value="Spore Coat Polysaccharide Biosynthesis Protein SpsA, Chain A"/>
    <property type="match status" value="1"/>
</dbReference>
<name>H8L4R9_FRAAD</name>
<dbReference type="Pfam" id="PF00535">
    <property type="entry name" value="Glycos_transf_2"/>
    <property type="match status" value="1"/>
</dbReference>
<evidence type="ECO:0000313" key="3">
    <source>
        <dbReference type="Proteomes" id="UP000005234"/>
    </source>
</evidence>
<evidence type="ECO:0000259" key="1">
    <source>
        <dbReference type="Pfam" id="PF00535"/>
    </source>
</evidence>
<dbReference type="OrthoDB" id="9790005at2"/>